<dbReference type="GO" id="GO:0016491">
    <property type="term" value="F:oxidoreductase activity"/>
    <property type="evidence" value="ECO:0007669"/>
    <property type="project" value="UniProtKB-KW"/>
</dbReference>
<dbReference type="Proteomes" id="UP000221653">
    <property type="component" value="Unassembled WGS sequence"/>
</dbReference>
<dbReference type="EMBL" id="PDJF01000001">
    <property type="protein sequence ID" value="PFG28438.1"/>
    <property type="molecule type" value="Genomic_DNA"/>
</dbReference>
<dbReference type="SUPFAM" id="SSF56762">
    <property type="entry name" value="HydB/Nqo4-like"/>
    <property type="match status" value="1"/>
</dbReference>
<sequence length="386" mass="41653">MGEKIQLNQAVDPGLATVFISQPTGTTAPQGVEARFDLSSFPRIESMLVDLPMEHIADIVTKICGLCPVTHHLAVYQAWEHMRGFRPADIPPRAQAVRTLLHYGSVLDTVAPKLIMTYRQAAVTIKKAGKALQRAAGMEGHFPHVATVGGVLHDVTVTPELRAIVEEALDVARALPVAEPIPCSGGDLFQSDASGNWDPLGSHVRYADSAHCEVFPVEEFFDRVHERHPGEIVPRPYIDTPTGKALYRVGPRTHAGDGEDPWGIVEALSKSLRILSQIAETDAQLVGTPSQEPTRTGVGLVDGPRGVLAHAYEVDENEVVTAAHVLTPTAQNEPWLAELLTEACSGPDNERTSRAEAAIRAADPCMPCASMPPGMMNIEFKEEPCA</sequence>
<dbReference type="AlphaFoldDB" id="A0A2A9DP18"/>
<dbReference type="STRING" id="1724.GCA_001044175_01151"/>
<evidence type="ECO:0000256" key="4">
    <source>
        <dbReference type="ARBA" id="ARBA00022723"/>
    </source>
</evidence>
<proteinExistence type="inferred from homology"/>
<evidence type="ECO:0000313" key="6">
    <source>
        <dbReference type="EMBL" id="PFG28438.1"/>
    </source>
</evidence>
<name>A0A2A9DP18_9CORY</name>
<protein>
    <submittedName>
        <fullName evidence="6">NAD-reducing hydrogenase large subunit</fullName>
    </submittedName>
</protein>
<evidence type="ECO:0000256" key="2">
    <source>
        <dbReference type="ARBA" id="ARBA00009292"/>
    </source>
</evidence>
<evidence type="ECO:0000313" key="7">
    <source>
        <dbReference type="Proteomes" id="UP000221653"/>
    </source>
</evidence>
<organism evidence="6 7">
    <name type="scientific">Corynebacterium renale</name>
    <dbReference type="NCBI Taxonomy" id="1724"/>
    <lineage>
        <taxon>Bacteria</taxon>
        <taxon>Bacillati</taxon>
        <taxon>Actinomycetota</taxon>
        <taxon>Actinomycetes</taxon>
        <taxon>Mycobacteriales</taxon>
        <taxon>Corynebacteriaceae</taxon>
        <taxon>Corynebacterium</taxon>
    </lineage>
</organism>
<reference evidence="6 7" key="1">
    <citation type="submission" date="2017-10" db="EMBL/GenBank/DDBJ databases">
        <title>Sequencing the genomes of 1000 actinobacteria strains.</title>
        <authorList>
            <person name="Klenk H.-P."/>
        </authorList>
    </citation>
    <scope>NUCLEOTIDE SEQUENCE [LARGE SCALE GENOMIC DNA]</scope>
    <source>
        <strain evidence="6 7">DSM 20688</strain>
    </source>
</reference>
<comment type="similarity">
    <text evidence="2">Belongs to the [NiFe]/[NiFeSe] hydrogenase large subunit family.</text>
</comment>
<keyword evidence="4" id="KW-0479">Metal-binding</keyword>
<evidence type="ECO:0000256" key="3">
    <source>
        <dbReference type="ARBA" id="ARBA00022596"/>
    </source>
</evidence>
<keyword evidence="7" id="KW-1185">Reference proteome</keyword>
<keyword evidence="5" id="KW-0560">Oxidoreductase</keyword>
<dbReference type="Gene3D" id="1.10.645.10">
    <property type="entry name" value="Cytochrome-c3 Hydrogenase, chain B"/>
    <property type="match status" value="2"/>
</dbReference>
<comment type="cofactor">
    <cofactor evidence="1">
        <name>Ni(2+)</name>
        <dbReference type="ChEBI" id="CHEBI:49786"/>
    </cofactor>
</comment>
<dbReference type="PANTHER" id="PTHR43600:SF2">
    <property type="entry name" value="F420-NON-REDUCING HYDROGENASE VHU SUBUNIT A"/>
    <property type="match status" value="1"/>
</dbReference>
<gene>
    <name evidence="6" type="ORF">ATK06_1549</name>
</gene>
<dbReference type="RefSeq" id="WP_048379330.1">
    <property type="nucleotide sequence ID" value="NZ_LDYE01000003.1"/>
</dbReference>
<keyword evidence="3" id="KW-0533">Nickel</keyword>
<evidence type="ECO:0000256" key="5">
    <source>
        <dbReference type="ARBA" id="ARBA00023002"/>
    </source>
</evidence>
<evidence type="ECO:0000256" key="1">
    <source>
        <dbReference type="ARBA" id="ARBA00001967"/>
    </source>
</evidence>
<comment type="caution">
    <text evidence="6">The sequence shown here is derived from an EMBL/GenBank/DDBJ whole genome shotgun (WGS) entry which is preliminary data.</text>
</comment>
<dbReference type="PANTHER" id="PTHR43600">
    <property type="entry name" value="COENZYME F420 HYDROGENASE, SUBUNIT ALPHA"/>
    <property type="match status" value="1"/>
</dbReference>
<dbReference type="GO" id="GO:0046872">
    <property type="term" value="F:metal ion binding"/>
    <property type="evidence" value="ECO:0007669"/>
    <property type="project" value="UniProtKB-KW"/>
</dbReference>
<dbReference type="OrthoDB" id="9761717at2"/>
<dbReference type="InterPro" id="IPR029014">
    <property type="entry name" value="NiFe-Hase_large"/>
</dbReference>
<accession>A0A2A9DP18</accession>